<dbReference type="RefSeq" id="WP_138282333.1">
    <property type="nucleotide sequence ID" value="NZ_BMGE01000003.1"/>
</dbReference>
<name>A0A5R9KBS2_9BACT</name>
<proteinExistence type="predicted"/>
<accession>A0A5R9KBS2</accession>
<comment type="caution">
    <text evidence="1">The sequence shown here is derived from an EMBL/GenBank/DDBJ whole genome shotgun (WGS) entry which is preliminary data.</text>
</comment>
<evidence type="ECO:0008006" key="3">
    <source>
        <dbReference type="Google" id="ProtNLM"/>
    </source>
</evidence>
<keyword evidence="2" id="KW-1185">Reference proteome</keyword>
<evidence type="ECO:0000313" key="1">
    <source>
        <dbReference type="EMBL" id="TLU92224.1"/>
    </source>
</evidence>
<gene>
    <name evidence="1" type="ORF">FEM55_15905</name>
</gene>
<organism evidence="1 2">
    <name type="scientific">Dyadobacter sediminis</name>
    <dbReference type="NCBI Taxonomy" id="1493691"/>
    <lineage>
        <taxon>Bacteria</taxon>
        <taxon>Pseudomonadati</taxon>
        <taxon>Bacteroidota</taxon>
        <taxon>Cytophagia</taxon>
        <taxon>Cytophagales</taxon>
        <taxon>Spirosomataceae</taxon>
        <taxon>Dyadobacter</taxon>
    </lineage>
</organism>
<dbReference type="AlphaFoldDB" id="A0A5R9KBS2"/>
<dbReference type="OrthoDB" id="6401702at2"/>
<dbReference type="EMBL" id="VCEI01000025">
    <property type="protein sequence ID" value="TLU92224.1"/>
    <property type="molecule type" value="Genomic_DNA"/>
</dbReference>
<protein>
    <recommendedName>
        <fullName evidence="3">DUF1737 domain-containing protein</fullName>
    </recommendedName>
</protein>
<dbReference type="Proteomes" id="UP000309788">
    <property type="component" value="Unassembled WGS sequence"/>
</dbReference>
<evidence type="ECO:0000313" key="2">
    <source>
        <dbReference type="Proteomes" id="UP000309788"/>
    </source>
</evidence>
<reference evidence="1 2" key="1">
    <citation type="submission" date="2019-05" db="EMBL/GenBank/DDBJ databases">
        <authorList>
            <person name="Qu J.-H."/>
        </authorList>
    </citation>
    <scope>NUCLEOTIDE SEQUENCE [LARGE SCALE GENOMIC DNA]</scope>
    <source>
        <strain evidence="1 2">Z12</strain>
    </source>
</reference>
<sequence>MMLNYSIKSSNIDDDTRYLIVESNGLDKLAQIVNAYIKEGWIPLGGVVVNQISALTPKEYTQAMTKIQATDKEVS</sequence>